<gene>
    <name evidence="1" type="ORF">AXF42_Ash016450</name>
</gene>
<sequence>MTRSDQADCDRHRFVTSSSMLSGMVLAHRGRGMVEPSCPRFDRGLKPVRTDRWIIK</sequence>
<dbReference type="Proteomes" id="UP000236161">
    <property type="component" value="Unassembled WGS sequence"/>
</dbReference>
<proteinExistence type="predicted"/>
<evidence type="ECO:0000313" key="1">
    <source>
        <dbReference type="EMBL" id="PKA48934.1"/>
    </source>
</evidence>
<accession>A0A2I0A081</accession>
<dbReference type="EMBL" id="KZ452102">
    <property type="protein sequence ID" value="PKA48934.1"/>
    <property type="molecule type" value="Genomic_DNA"/>
</dbReference>
<reference evidence="1 2" key="1">
    <citation type="journal article" date="2017" name="Nature">
        <title>The Apostasia genome and the evolution of orchids.</title>
        <authorList>
            <person name="Zhang G.Q."/>
            <person name="Liu K.W."/>
            <person name="Li Z."/>
            <person name="Lohaus R."/>
            <person name="Hsiao Y.Y."/>
            <person name="Niu S.C."/>
            <person name="Wang J.Y."/>
            <person name="Lin Y.C."/>
            <person name="Xu Q."/>
            <person name="Chen L.J."/>
            <person name="Yoshida K."/>
            <person name="Fujiwara S."/>
            <person name="Wang Z.W."/>
            <person name="Zhang Y.Q."/>
            <person name="Mitsuda N."/>
            <person name="Wang M."/>
            <person name="Liu G.H."/>
            <person name="Pecoraro L."/>
            <person name="Huang H.X."/>
            <person name="Xiao X.J."/>
            <person name="Lin M."/>
            <person name="Wu X.Y."/>
            <person name="Wu W.L."/>
            <person name="Chen Y.Y."/>
            <person name="Chang S.B."/>
            <person name="Sakamoto S."/>
            <person name="Ohme-Takagi M."/>
            <person name="Yagi M."/>
            <person name="Zeng S.J."/>
            <person name="Shen C.Y."/>
            <person name="Yeh C.M."/>
            <person name="Luo Y.B."/>
            <person name="Tsai W.C."/>
            <person name="Van de Peer Y."/>
            <person name="Liu Z.J."/>
        </authorList>
    </citation>
    <scope>NUCLEOTIDE SEQUENCE [LARGE SCALE GENOMIC DNA]</scope>
    <source>
        <strain evidence="2">cv. Shenzhen</strain>
        <tissue evidence="1">Stem</tissue>
    </source>
</reference>
<organism evidence="1 2">
    <name type="scientific">Apostasia shenzhenica</name>
    <dbReference type="NCBI Taxonomy" id="1088818"/>
    <lineage>
        <taxon>Eukaryota</taxon>
        <taxon>Viridiplantae</taxon>
        <taxon>Streptophyta</taxon>
        <taxon>Embryophyta</taxon>
        <taxon>Tracheophyta</taxon>
        <taxon>Spermatophyta</taxon>
        <taxon>Magnoliopsida</taxon>
        <taxon>Liliopsida</taxon>
        <taxon>Asparagales</taxon>
        <taxon>Orchidaceae</taxon>
        <taxon>Apostasioideae</taxon>
        <taxon>Apostasia</taxon>
    </lineage>
</organism>
<dbReference type="AlphaFoldDB" id="A0A2I0A081"/>
<protein>
    <submittedName>
        <fullName evidence="1">Uncharacterized protein</fullName>
    </submittedName>
</protein>
<evidence type="ECO:0000313" key="2">
    <source>
        <dbReference type="Proteomes" id="UP000236161"/>
    </source>
</evidence>
<keyword evidence="2" id="KW-1185">Reference proteome</keyword>
<name>A0A2I0A081_9ASPA</name>